<dbReference type="EMBL" id="BAAATZ010000002">
    <property type="protein sequence ID" value="GAA2718906.1"/>
    <property type="molecule type" value="Genomic_DNA"/>
</dbReference>
<evidence type="ECO:0000256" key="3">
    <source>
        <dbReference type="ARBA" id="ARBA00023163"/>
    </source>
</evidence>
<dbReference type="Proteomes" id="UP001501842">
    <property type="component" value="Unassembled WGS sequence"/>
</dbReference>
<gene>
    <name evidence="6" type="ORF">GCM10010439_03060</name>
</gene>
<proteinExistence type="predicted"/>
<dbReference type="PANTHER" id="PTHR30055:SF234">
    <property type="entry name" value="HTH-TYPE TRANSCRIPTIONAL REGULATOR BETI"/>
    <property type="match status" value="1"/>
</dbReference>
<name>A0ABP6GC26_9ACTN</name>
<feature type="domain" description="HTH tetR-type" evidence="5">
    <location>
        <begin position="14"/>
        <end position="74"/>
    </location>
</feature>
<keyword evidence="1" id="KW-0805">Transcription regulation</keyword>
<organism evidence="6 7">
    <name type="scientific">Actinocorallia aurantiaca</name>
    <dbReference type="NCBI Taxonomy" id="46204"/>
    <lineage>
        <taxon>Bacteria</taxon>
        <taxon>Bacillati</taxon>
        <taxon>Actinomycetota</taxon>
        <taxon>Actinomycetes</taxon>
        <taxon>Streptosporangiales</taxon>
        <taxon>Thermomonosporaceae</taxon>
        <taxon>Actinocorallia</taxon>
    </lineage>
</organism>
<evidence type="ECO:0000256" key="4">
    <source>
        <dbReference type="PROSITE-ProRule" id="PRU00335"/>
    </source>
</evidence>
<accession>A0ABP6GC26</accession>
<dbReference type="InterPro" id="IPR009057">
    <property type="entry name" value="Homeodomain-like_sf"/>
</dbReference>
<comment type="caution">
    <text evidence="6">The sequence shown here is derived from an EMBL/GenBank/DDBJ whole genome shotgun (WGS) entry which is preliminary data.</text>
</comment>
<evidence type="ECO:0000256" key="2">
    <source>
        <dbReference type="ARBA" id="ARBA00023125"/>
    </source>
</evidence>
<dbReference type="PANTHER" id="PTHR30055">
    <property type="entry name" value="HTH-TYPE TRANSCRIPTIONAL REGULATOR RUTR"/>
    <property type="match status" value="1"/>
</dbReference>
<evidence type="ECO:0000313" key="7">
    <source>
        <dbReference type="Proteomes" id="UP001501842"/>
    </source>
</evidence>
<dbReference type="PROSITE" id="PS50977">
    <property type="entry name" value="HTH_TETR_2"/>
    <property type="match status" value="1"/>
</dbReference>
<evidence type="ECO:0000259" key="5">
    <source>
        <dbReference type="PROSITE" id="PS50977"/>
    </source>
</evidence>
<keyword evidence="2 4" id="KW-0238">DNA-binding</keyword>
<evidence type="ECO:0000256" key="1">
    <source>
        <dbReference type="ARBA" id="ARBA00023015"/>
    </source>
</evidence>
<dbReference type="Gene3D" id="1.10.10.60">
    <property type="entry name" value="Homeodomain-like"/>
    <property type="match status" value="1"/>
</dbReference>
<protein>
    <submittedName>
        <fullName evidence="6">TetR/AcrR family transcriptional regulator</fullName>
    </submittedName>
</protein>
<feature type="DNA-binding region" description="H-T-H motif" evidence="4">
    <location>
        <begin position="37"/>
        <end position="56"/>
    </location>
</feature>
<dbReference type="Pfam" id="PF00440">
    <property type="entry name" value="TetR_N"/>
    <property type="match status" value="1"/>
</dbReference>
<sequence length="215" mass="23728">MGNVEDGLRERKKRETRQLISDAATGLFLERGFDDVTVGEVAEAAGVSAKTVFNYFPRKEDLFLDRFPEALELVAREVRERPEGAHPVAVLRDLMLRLLAEGDALGGYASRPSFARYWQVVLESPALTARVREFVEELEDLLARLFAEAGGTDPDAPGNRLAAAWAVAAYRTVYATGVRRAFAGEDGEASKAEVAELIEKVFHRLRSAVEECSVL</sequence>
<reference evidence="7" key="1">
    <citation type="journal article" date="2019" name="Int. J. Syst. Evol. Microbiol.">
        <title>The Global Catalogue of Microorganisms (GCM) 10K type strain sequencing project: providing services to taxonomists for standard genome sequencing and annotation.</title>
        <authorList>
            <consortium name="The Broad Institute Genomics Platform"/>
            <consortium name="The Broad Institute Genome Sequencing Center for Infectious Disease"/>
            <person name="Wu L."/>
            <person name="Ma J."/>
        </authorList>
    </citation>
    <scope>NUCLEOTIDE SEQUENCE [LARGE SCALE GENOMIC DNA]</scope>
    <source>
        <strain evidence="7">JCM 8201</strain>
    </source>
</reference>
<dbReference type="InterPro" id="IPR050109">
    <property type="entry name" value="HTH-type_TetR-like_transc_reg"/>
</dbReference>
<dbReference type="InterPro" id="IPR001647">
    <property type="entry name" value="HTH_TetR"/>
</dbReference>
<keyword evidence="3" id="KW-0804">Transcription</keyword>
<evidence type="ECO:0000313" key="6">
    <source>
        <dbReference type="EMBL" id="GAA2718906.1"/>
    </source>
</evidence>
<dbReference type="PRINTS" id="PR00455">
    <property type="entry name" value="HTHTETR"/>
</dbReference>
<keyword evidence="7" id="KW-1185">Reference proteome</keyword>
<dbReference type="Gene3D" id="1.10.357.10">
    <property type="entry name" value="Tetracycline Repressor, domain 2"/>
    <property type="match status" value="1"/>
</dbReference>
<dbReference type="SUPFAM" id="SSF46689">
    <property type="entry name" value="Homeodomain-like"/>
    <property type="match status" value="1"/>
</dbReference>